<feature type="region of interest" description="Disordered" evidence="9">
    <location>
        <begin position="1"/>
        <end position="60"/>
    </location>
</feature>
<sequence>MDGHKDNNRHRGTATATIPTPTTITTTTTNNRSMSDTDSQFDEFHSSANSPLQFDEFPSSPSKAIVSVDKYYTSSRSPTSNHQKPPQTFSLPPTAKAQSPTVAYNRSAREESVTGVTKVSPGGVEEGTVGGGGERRPRTASPGSRRSRREVMVDRAALGFRILEVILSVVAFSVMASDKTQGWSGDSFDRYKEYRYVVAVNAIGFAYAAFQAIDMAYHLIYGKHIISYSLRPHFDFLMDQAIRSLQSQILAYLLISASSSAATRVDDWVSNWGKDAFTEMATASIGMSFLAFVAFALSSLISGYNLCNQNSL</sequence>
<organism evidence="11 12">
    <name type="scientific">Cynara cardunculus var. scolymus</name>
    <name type="common">Globe artichoke</name>
    <name type="synonym">Cynara scolymus</name>
    <dbReference type="NCBI Taxonomy" id="59895"/>
    <lineage>
        <taxon>Eukaryota</taxon>
        <taxon>Viridiplantae</taxon>
        <taxon>Streptophyta</taxon>
        <taxon>Embryophyta</taxon>
        <taxon>Tracheophyta</taxon>
        <taxon>Spermatophyta</taxon>
        <taxon>Magnoliopsida</taxon>
        <taxon>eudicotyledons</taxon>
        <taxon>Gunneridae</taxon>
        <taxon>Pentapetalae</taxon>
        <taxon>asterids</taxon>
        <taxon>campanulids</taxon>
        <taxon>Asterales</taxon>
        <taxon>Asteraceae</taxon>
        <taxon>Carduoideae</taxon>
        <taxon>Cardueae</taxon>
        <taxon>Carduinae</taxon>
        <taxon>Cynara</taxon>
    </lineage>
</organism>
<dbReference type="GO" id="GO:0005886">
    <property type="term" value="C:plasma membrane"/>
    <property type="evidence" value="ECO:0007669"/>
    <property type="project" value="UniProtKB-SubCell"/>
</dbReference>
<evidence type="ECO:0000256" key="4">
    <source>
        <dbReference type="ARBA" id="ARBA00022475"/>
    </source>
</evidence>
<feature type="domain" description="Casparian strip membrane protein" evidence="10">
    <location>
        <begin position="153"/>
        <end position="294"/>
    </location>
</feature>
<proteinExistence type="inferred from homology"/>
<evidence type="ECO:0000256" key="8">
    <source>
        <dbReference type="RuleBase" id="RU361233"/>
    </source>
</evidence>
<keyword evidence="4 8" id="KW-1003">Cell membrane</keyword>
<evidence type="ECO:0000256" key="2">
    <source>
        <dbReference type="ARBA" id="ARBA00007651"/>
    </source>
</evidence>
<dbReference type="InterPro" id="IPR006702">
    <property type="entry name" value="CASP_dom"/>
</dbReference>
<comment type="subunit">
    <text evidence="3 8">Homodimer and heterodimers.</text>
</comment>
<gene>
    <name evidence="11" type="ORF">Ccrd_023577</name>
</gene>
<keyword evidence="5 8" id="KW-0812">Transmembrane</keyword>
<dbReference type="Proteomes" id="UP000243975">
    <property type="component" value="Unassembled WGS sequence"/>
</dbReference>
<name>A0A118JZ78_CYNCS</name>
<feature type="compositionally biased region" description="Polar residues" evidence="9">
    <location>
        <begin position="74"/>
        <end position="104"/>
    </location>
</feature>
<evidence type="ECO:0000256" key="9">
    <source>
        <dbReference type="SAM" id="MobiDB-lite"/>
    </source>
</evidence>
<dbReference type="STRING" id="59895.A0A118JZ78"/>
<comment type="subcellular location">
    <subcellularLocation>
        <location evidence="1 8">Cell membrane</location>
        <topology evidence="1 8">Multi-pass membrane protein</topology>
    </subcellularLocation>
</comment>
<feature type="region of interest" description="Disordered" evidence="9">
    <location>
        <begin position="74"/>
        <end position="148"/>
    </location>
</feature>
<keyword evidence="12" id="KW-1185">Reference proteome</keyword>
<evidence type="ECO:0000313" key="12">
    <source>
        <dbReference type="Proteomes" id="UP000243975"/>
    </source>
</evidence>
<evidence type="ECO:0000256" key="1">
    <source>
        <dbReference type="ARBA" id="ARBA00004651"/>
    </source>
</evidence>
<feature type="transmembrane region" description="Helical" evidence="8">
    <location>
        <begin position="283"/>
        <end position="307"/>
    </location>
</feature>
<reference evidence="11 12" key="1">
    <citation type="journal article" date="2016" name="Sci. Rep.">
        <title>The genome sequence of the outbreeding globe artichoke constructed de novo incorporating a phase-aware low-pass sequencing strategy of F1 progeny.</title>
        <authorList>
            <person name="Scaglione D."/>
            <person name="Reyes-Chin-Wo S."/>
            <person name="Acquadro A."/>
            <person name="Froenicke L."/>
            <person name="Portis E."/>
            <person name="Beitel C."/>
            <person name="Tirone M."/>
            <person name="Mauro R."/>
            <person name="Lo Monaco A."/>
            <person name="Mauromicale G."/>
            <person name="Faccioli P."/>
            <person name="Cattivelli L."/>
            <person name="Rieseberg L."/>
            <person name="Michelmore R."/>
            <person name="Lanteri S."/>
        </authorList>
    </citation>
    <scope>NUCLEOTIDE SEQUENCE [LARGE SCALE GENOMIC DNA]</scope>
    <source>
        <strain evidence="11">2C</strain>
    </source>
</reference>
<dbReference type="PANTHER" id="PTHR33573">
    <property type="entry name" value="CASP-LIKE PROTEIN 4A4"/>
    <property type="match status" value="1"/>
</dbReference>
<dbReference type="Gramene" id="KVH98200">
    <property type="protein sequence ID" value="KVH98200"/>
    <property type="gene ID" value="Ccrd_023577"/>
</dbReference>
<evidence type="ECO:0000256" key="6">
    <source>
        <dbReference type="ARBA" id="ARBA00022989"/>
    </source>
</evidence>
<evidence type="ECO:0000256" key="7">
    <source>
        <dbReference type="ARBA" id="ARBA00023136"/>
    </source>
</evidence>
<evidence type="ECO:0000259" key="10">
    <source>
        <dbReference type="Pfam" id="PF04535"/>
    </source>
</evidence>
<dbReference type="OMA" id="GYNLCTH"/>
<feature type="compositionally biased region" description="Low complexity" evidence="9">
    <location>
        <begin position="13"/>
        <end position="29"/>
    </location>
</feature>
<dbReference type="AlphaFoldDB" id="A0A118JZ78"/>
<dbReference type="PANTHER" id="PTHR33573:SF50">
    <property type="entry name" value="CASP-LIKE PROTEIN 4A3"/>
    <property type="match status" value="1"/>
</dbReference>
<comment type="caution">
    <text evidence="8">Lacks conserved residue(s) required for the propagation of feature annotation.</text>
</comment>
<protein>
    <recommendedName>
        <fullName evidence="8">CASP-like protein</fullName>
    </recommendedName>
</protein>
<accession>A0A118JZ78</accession>
<feature type="transmembrane region" description="Helical" evidence="8">
    <location>
        <begin position="196"/>
        <end position="220"/>
    </location>
</feature>
<evidence type="ECO:0000256" key="5">
    <source>
        <dbReference type="ARBA" id="ARBA00022692"/>
    </source>
</evidence>
<keyword evidence="6 8" id="KW-1133">Transmembrane helix</keyword>
<evidence type="ECO:0000313" key="11">
    <source>
        <dbReference type="EMBL" id="KVH98200.1"/>
    </source>
</evidence>
<evidence type="ECO:0000256" key="3">
    <source>
        <dbReference type="ARBA" id="ARBA00011489"/>
    </source>
</evidence>
<comment type="caution">
    <text evidence="11">The sequence shown here is derived from an EMBL/GenBank/DDBJ whole genome shotgun (WGS) entry which is preliminary data.</text>
</comment>
<keyword evidence="7 8" id="KW-0472">Membrane</keyword>
<dbReference type="EMBL" id="LEKV01003806">
    <property type="protein sequence ID" value="KVH98200.1"/>
    <property type="molecule type" value="Genomic_DNA"/>
</dbReference>
<comment type="similarity">
    <text evidence="2 8">Belongs to the Casparian strip membrane proteins (CASP) family.</text>
</comment>
<dbReference type="Pfam" id="PF04535">
    <property type="entry name" value="CASP_dom"/>
    <property type="match status" value="1"/>
</dbReference>